<keyword evidence="2" id="KW-0378">Hydrolase</keyword>
<sequence>MIELKASKEFEIRFSEVDSMNVVWHGSYPLYFEDAREAFGKKFGLAYMCFFDHGYFAPLVELTFHYKKPIKYGMTPRIDIIYRPTAAAKIVFDYEIHDTKDDSLIATDHSVQVFMNLDYQLVWDNPPFYQAWKERWKQVEAKR</sequence>
<proteinExistence type="inferred from homology"/>
<evidence type="ECO:0000256" key="1">
    <source>
        <dbReference type="ARBA" id="ARBA00005953"/>
    </source>
</evidence>
<dbReference type="RefSeq" id="WP_219427552.1">
    <property type="nucleotide sequence ID" value="NZ_JAHXRD010000006.1"/>
</dbReference>
<dbReference type="PANTHER" id="PTHR31793:SF27">
    <property type="entry name" value="NOVEL THIOESTERASE SUPERFAMILY DOMAIN AND SAPOSIN A-TYPE DOMAIN CONTAINING PROTEIN (0610012H03RIK)"/>
    <property type="match status" value="1"/>
</dbReference>
<organism evidence="3 4">
    <name type="scientific">Segatella salivae</name>
    <dbReference type="NCBI Taxonomy" id="228604"/>
    <lineage>
        <taxon>Bacteria</taxon>
        <taxon>Pseudomonadati</taxon>
        <taxon>Bacteroidota</taxon>
        <taxon>Bacteroidia</taxon>
        <taxon>Bacteroidales</taxon>
        <taxon>Prevotellaceae</taxon>
        <taxon>Segatella</taxon>
    </lineage>
</organism>
<dbReference type="GO" id="GO:0047617">
    <property type="term" value="F:fatty acyl-CoA hydrolase activity"/>
    <property type="evidence" value="ECO:0007669"/>
    <property type="project" value="TreeGrafter"/>
</dbReference>
<accession>A0AAW4NRB4</accession>
<dbReference type="EMBL" id="JAHXRF010000005">
    <property type="protein sequence ID" value="MBW4865231.1"/>
    <property type="molecule type" value="Genomic_DNA"/>
</dbReference>
<protein>
    <submittedName>
        <fullName evidence="3">Acyl-CoA thioesterase</fullName>
    </submittedName>
</protein>
<gene>
    <name evidence="3" type="ORF">KZY68_04185</name>
</gene>
<dbReference type="Pfam" id="PF13279">
    <property type="entry name" value="4HBT_2"/>
    <property type="match status" value="1"/>
</dbReference>
<comment type="similarity">
    <text evidence="1">Belongs to the 4-hydroxybenzoyl-CoA thioesterase family.</text>
</comment>
<comment type="caution">
    <text evidence="3">The sequence shown here is derived from an EMBL/GenBank/DDBJ whole genome shotgun (WGS) entry which is preliminary data.</text>
</comment>
<evidence type="ECO:0000256" key="2">
    <source>
        <dbReference type="ARBA" id="ARBA00022801"/>
    </source>
</evidence>
<dbReference type="CDD" id="cd00586">
    <property type="entry name" value="4HBT"/>
    <property type="match status" value="1"/>
</dbReference>
<dbReference type="InterPro" id="IPR050563">
    <property type="entry name" value="4-hydroxybenzoyl-CoA_TE"/>
</dbReference>
<name>A0AAW4NRB4_9BACT</name>
<evidence type="ECO:0000313" key="4">
    <source>
        <dbReference type="Proteomes" id="UP001196873"/>
    </source>
</evidence>
<dbReference type="AlphaFoldDB" id="A0AAW4NRB4"/>
<dbReference type="PANTHER" id="PTHR31793">
    <property type="entry name" value="4-HYDROXYBENZOYL-COA THIOESTERASE FAMILY MEMBER"/>
    <property type="match status" value="1"/>
</dbReference>
<evidence type="ECO:0000313" key="3">
    <source>
        <dbReference type="EMBL" id="MBW4865231.1"/>
    </source>
</evidence>
<reference evidence="3" key="1">
    <citation type="submission" date="2021-07" db="EMBL/GenBank/DDBJ databases">
        <title>Genomic diversity and antimicrobial resistance of Prevotella spp. isolated from chronic lung disease airways.</title>
        <authorList>
            <person name="Webb K.A."/>
            <person name="Olagoke O.S."/>
            <person name="Baird T."/>
            <person name="Neill J."/>
            <person name="Pham A."/>
            <person name="Wells T.J."/>
            <person name="Ramsay K.A."/>
            <person name="Bell S.C."/>
            <person name="Sarovich D.S."/>
            <person name="Price E.P."/>
        </authorList>
    </citation>
    <scope>NUCLEOTIDE SEQUENCE</scope>
    <source>
        <strain evidence="3">SCHI0047.S.3</strain>
    </source>
</reference>
<dbReference type="Proteomes" id="UP001196873">
    <property type="component" value="Unassembled WGS sequence"/>
</dbReference>